<proteinExistence type="predicted"/>
<dbReference type="AlphaFoldDB" id="A0A1M7YZ33"/>
<keyword evidence="3" id="KW-1185">Reference proteome</keyword>
<organism evidence="2 3">
    <name type="scientific">Vibrio quintilis</name>
    <dbReference type="NCBI Taxonomy" id="1117707"/>
    <lineage>
        <taxon>Bacteria</taxon>
        <taxon>Pseudomonadati</taxon>
        <taxon>Pseudomonadota</taxon>
        <taxon>Gammaproteobacteria</taxon>
        <taxon>Vibrionales</taxon>
        <taxon>Vibrionaceae</taxon>
        <taxon>Vibrio</taxon>
    </lineage>
</organism>
<evidence type="ECO:0000313" key="3">
    <source>
        <dbReference type="Proteomes" id="UP000184600"/>
    </source>
</evidence>
<gene>
    <name evidence="2" type="ORF">VQ7734_03671</name>
</gene>
<dbReference type="RefSeq" id="WP_073585299.1">
    <property type="nucleotide sequence ID" value="NZ_AP024897.1"/>
</dbReference>
<dbReference type="Pfam" id="PF14301">
    <property type="entry name" value="DUF4376"/>
    <property type="match status" value="1"/>
</dbReference>
<reference evidence="3" key="1">
    <citation type="submission" date="2016-12" db="EMBL/GenBank/DDBJ databases">
        <authorList>
            <person name="Rodrigo-Torres L."/>
            <person name="Arahal R.D."/>
            <person name="Lucena T."/>
        </authorList>
    </citation>
    <scope>NUCLEOTIDE SEQUENCE [LARGE SCALE GENOMIC DNA]</scope>
</reference>
<accession>A0A1M7YZ33</accession>
<feature type="domain" description="DUF4376" evidence="1">
    <location>
        <begin position="98"/>
        <end position="192"/>
    </location>
</feature>
<dbReference type="Proteomes" id="UP000184600">
    <property type="component" value="Unassembled WGS sequence"/>
</dbReference>
<evidence type="ECO:0000313" key="2">
    <source>
        <dbReference type="EMBL" id="SHO57901.1"/>
    </source>
</evidence>
<protein>
    <recommendedName>
        <fullName evidence="1">DUF4376 domain-containing protein</fullName>
    </recommendedName>
</protein>
<sequence>MIGIVNSQNQILCGPVNYDGDHIRNLVFRMGGNSAVVPQYEPASVVKCGALAIMPVSDPCTDVEHPEFYIPSIGYWYVNDGVITRDLSLNERDITDVRSVLIDNLSEIRWNCECGGIVFDEKTISTSRDDRSALLASAQSIADDASIQWKTQSGFISLDKQAINELLTAVTQHVNRCFTAEKNISDQIDAETSFTTLTNLNLTELFDSEYQAQTS</sequence>
<evidence type="ECO:0000259" key="1">
    <source>
        <dbReference type="Pfam" id="PF14301"/>
    </source>
</evidence>
<dbReference type="InterPro" id="IPR025484">
    <property type="entry name" value="DUF4376"/>
</dbReference>
<dbReference type="STRING" id="1117707.VQ7734_03671"/>
<dbReference type="EMBL" id="FRFG01000048">
    <property type="protein sequence ID" value="SHO57901.1"/>
    <property type="molecule type" value="Genomic_DNA"/>
</dbReference>
<name>A0A1M7YZ33_9VIBR</name>
<dbReference type="OrthoDB" id="6049176at2"/>